<proteinExistence type="predicted"/>
<dbReference type="InterPro" id="IPR001841">
    <property type="entry name" value="Znf_RING"/>
</dbReference>
<dbReference type="GO" id="GO:0008270">
    <property type="term" value="F:zinc ion binding"/>
    <property type="evidence" value="ECO:0007669"/>
    <property type="project" value="UniProtKB-KW"/>
</dbReference>
<keyword evidence="1" id="KW-0862">Zinc</keyword>
<keyword evidence="1" id="KW-0863">Zinc-finger</keyword>
<dbReference type="Gene3D" id="3.30.40.10">
    <property type="entry name" value="Zinc/RING finger domain, C3HC4 (zinc finger)"/>
    <property type="match status" value="1"/>
</dbReference>
<sequence>MNESTKDFYFRGGGNIMEAHHMTRYVYPCLFDYHKSQLLMPAPRNASQRSRPQGRGQWDNTFISISPVQSKQNRPPTLEKFKATLSAQTRQQDCKSRNSLGRAMARISCYEGNTTLEAGKIKLKDGPYYIIRRTTAIRLAHGETFKAARETQTYHIPVNKWKDLKPNSSVKHDCWWQRLQDLFTSSFDRAWWNTIDQFENVLHLPSPQTQWLPRNDIIECGIRPVPSPKKLPPDQKDCPSCLDTFFTEAGPAYRFPCDHFLCLTCSVSLIDAADKNKLGPEDVNKYPDGPFIRCPTCRFFISVGNRRIDFIRPDEVKFWRWRTVIDALENMLTRDLVGEINFSQESGYIPPFSLHNREQPDIALGVRDAARAHIRSEHLTDWMMRVPVYAASLQPWGHDADNPTRFPESKVLHAALIEEFNCLEQARTLFTIKELMGHLTRLGDWAVYPRLRNLTDNQRQHNPMYPPGFETYLIWLCEWISYGAFIRPTARSDLYRFLERMDREKGVWWKGHPFLRKA</sequence>
<dbReference type="GeneID" id="54291114"/>
<evidence type="ECO:0000256" key="1">
    <source>
        <dbReference type="PROSITE-ProRule" id="PRU00175"/>
    </source>
</evidence>
<name>A0A6A5XWG4_9PLEO</name>
<dbReference type="SUPFAM" id="SSF57850">
    <property type="entry name" value="RING/U-box"/>
    <property type="match status" value="1"/>
</dbReference>
<dbReference type="InterPro" id="IPR013083">
    <property type="entry name" value="Znf_RING/FYVE/PHD"/>
</dbReference>
<keyword evidence="4" id="KW-1185">Reference proteome</keyword>
<organism evidence="3 4">
    <name type="scientific">Aaosphaeria arxii CBS 175.79</name>
    <dbReference type="NCBI Taxonomy" id="1450172"/>
    <lineage>
        <taxon>Eukaryota</taxon>
        <taxon>Fungi</taxon>
        <taxon>Dikarya</taxon>
        <taxon>Ascomycota</taxon>
        <taxon>Pezizomycotina</taxon>
        <taxon>Dothideomycetes</taxon>
        <taxon>Pleosporomycetidae</taxon>
        <taxon>Pleosporales</taxon>
        <taxon>Pleosporales incertae sedis</taxon>
        <taxon>Aaosphaeria</taxon>
    </lineage>
</organism>
<keyword evidence="1" id="KW-0479">Metal-binding</keyword>
<dbReference type="RefSeq" id="XP_033385648.1">
    <property type="nucleotide sequence ID" value="XM_033533717.1"/>
</dbReference>
<evidence type="ECO:0000313" key="3">
    <source>
        <dbReference type="EMBL" id="KAF2017309.1"/>
    </source>
</evidence>
<evidence type="ECO:0000259" key="2">
    <source>
        <dbReference type="PROSITE" id="PS50089"/>
    </source>
</evidence>
<dbReference type="PROSITE" id="PS50089">
    <property type="entry name" value="ZF_RING_2"/>
    <property type="match status" value="1"/>
</dbReference>
<dbReference type="EMBL" id="ML978068">
    <property type="protein sequence ID" value="KAF2017309.1"/>
    <property type="molecule type" value="Genomic_DNA"/>
</dbReference>
<feature type="domain" description="RING-type" evidence="2">
    <location>
        <begin position="238"/>
        <end position="298"/>
    </location>
</feature>
<dbReference type="OrthoDB" id="3797060at2759"/>
<protein>
    <recommendedName>
        <fullName evidence="2">RING-type domain-containing protein</fullName>
    </recommendedName>
</protein>
<reference evidence="3" key="1">
    <citation type="journal article" date="2020" name="Stud. Mycol.">
        <title>101 Dothideomycetes genomes: a test case for predicting lifestyles and emergence of pathogens.</title>
        <authorList>
            <person name="Haridas S."/>
            <person name="Albert R."/>
            <person name="Binder M."/>
            <person name="Bloem J."/>
            <person name="Labutti K."/>
            <person name="Salamov A."/>
            <person name="Andreopoulos B."/>
            <person name="Baker S."/>
            <person name="Barry K."/>
            <person name="Bills G."/>
            <person name="Bluhm B."/>
            <person name="Cannon C."/>
            <person name="Castanera R."/>
            <person name="Culley D."/>
            <person name="Daum C."/>
            <person name="Ezra D."/>
            <person name="Gonzalez J."/>
            <person name="Henrissat B."/>
            <person name="Kuo A."/>
            <person name="Liang C."/>
            <person name="Lipzen A."/>
            <person name="Lutzoni F."/>
            <person name="Magnuson J."/>
            <person name="Mondo S."/>
            <person name="Nolan M."/>
            <person name="Ohm R."/>
            <person name="Pangilinan J."/>
            <person name="Park H.-J."/>
            <person name="Ramirez L."/>
            <person name="Alfaro M."/>
            <person name="Sun H."/>
            <person name="Tritt A."/>
            <person name="Yoshinaga Y."/>
            <person name="Zwiers L.-H."/>
            <person name="Turgeon B."/>
            <person name="Goodwin S."/>
            <person name="Spatafora J."/>
            <person name="Crous P."/>
            <person name="Grigoriev I."/>
        </authorList>
    </citation>
    <scope>NUCLEOTIDE SEQUENCE</scope>
    <source>
        <strain evidence="3">CBS 175.79</strain>
    </source>
</reference>
<accession>A0A6A5XWG4</accession>
<dbReference type="AlphaFoldDB" id="A0A6A5XWG4"/>
<evidence type="ECO:0000313" key="4">
    <source>
        <dbReference type="Proteomes" id="UP000799778"/>
    </source>
</evidence>
<gene>
    <name evidence="3" type="ORF">BU24DRAFT_490502</name>
</gene>
<dbReference type="Proteomes" id="UP000799778">
    <property type="component" value="Unassembled WGS sequence"/>
</dbReference>